<feature type="domain" description="HD-GYP" evidence="3">
    <location>
        <begin position="960"/>
        <end position="1152"/>
    </location>
</feature>
<dbReference type="PANTHER" id="PTHR43155">
    <property type="entry name" value="CYCLIC DI-GMP PHOSPHODIESTERASE PA4108-RELATED"/>
    <property type="match status" value="1"/>
</dbReference>
<feature type="transmembrane region" description="Helical" evidence="1">
    <location>
        <begin position="210"/>
        <end position="232"/>
    </location>
</feature>
<evidence type="ECO:0000259" key="2">
    <source>
        <dbReference type="PROSITE" id="PS50112"/>
    </source>
</evidence>
<dbReference type="CDD" id="cd00130">
    <property type="entry name" value="PAS"/>
    <property type="match status" value="2"/>
</dbReference>
<accession>A0AAP9GSN6</accession>
<dbReference type="PROSITE" id="PS51832">
    <property type="entry name" value="HD_GYP"/>
    <property type="match status" value="1"/>
</dbReference>
<feature type="transmembrane region" description="Helical" evidence="1">
    <location>
        <begin position="181"/>
        <end position="198"/>
    </location>
</feature>
<evidence type="ECO:0000313" key="4">
    <source>
        <dbReference type="EMBL" id="QGM26486.1"/>
    </source>
</evidence>
<feature type="transmembrane region" description="Helical" evidence="1">
    <location>
        <begin position="51"/>
        <end position="70"/>
    </location>
</feature>
<dbReference type="SMART" id="SM00471">
    <property type="entry name" value="HDc"/>
    <property type="match status" value="1"/>
</dbReference>
<dbReference type="InterPro" id="IPR003018">
    <property type="entry name" value="GAF"/>
</dbReference>
<keyword evidence="1" id="KW-0472">Membrane</keyword>
<dbReference type="SUPFAM" id="SSF55781">
    <property type="entry name" value="GAF domain-like"/>
    <property type="match status" value="1"/>
</dbReference>
<sequence length="1152" mass="130093">MSKSSRELFSPDVFDLKSFISPYMMIIPPTIFALLIWWTNQSFGFLFTHTLAELISIIIALTALIVTVVSRHFTKNYFVVFIAIAIGWCGFIDLFHTLLYKGMQIFPVDSANQATQLWIGARLLQAFAMLAAPFMLTRMIKLAPLNLFFGLLSVGIVSAVMLGFFPTAFIDGQGLTSFKIYSEYLIIAVLAMALVLVWQSRKYLSTQLVFGISLSMLAMMASEFAFTQYVSVYADANLLGHILKVYSYWFIYMALVESTIKEPFGMLSKAASTYDTIPDPTYIVSSDHTIQQVNLAAARLHGIPAAQLTRRSVHELVHDPRVLAADCPVCSRLQQTPQEFLIQLSLPDHKTVECHVAPFAKHLDKKPVWVMVMHDITDRQFLLQNLQQRVKEVRCLNEINQLCNSTQIAMTELLNKAIQIIPSGFSSPERIHLQINSDWGIWGEAPPAQAICLQSAFADDSQQFGSLTVWYDPLTPAADAANFLDEEQSLIDHITIQITQVYTRLQSQDRVARLTYLYQLLSETNRVIAHSQNQQALLTELQQVLLNLGGFAKIVIALKADDQADSPLVIQFHHNVSANILPTLQTVLQQEQNPPLNHVKNTGPDVDVYSYALVNAPDAHISPEYRAWRHYLKQEQVHQAALTPLLFNGHFWGLIGLYTTGRVEFDQEQIQLLQNLSRDISSALERFSAEQQRKTAESYSQQMEQRFQQVFLQSPVPMHIISIQDERILAVNLAYEKWLGYRLEDFQNQDAWLKKVAPSAEQRQLMQQNWEEALQLAKKGNPVQFPEITLLAKDGSQRIAQRTMSIVGNDVILVWNDLTAIRETEQALQDSEQRFRSMVEHTVVGVYVLRDNQYLYVNPSYANMLGWSAAALIGHDILEFADATIDILALIHQEQDQASEYLGMPPIVAFRHQNGQIREFALHARCITWDDGMPATIVMALDITEQKQAQDQITRQLEQLEATMYGTLQAVSIMVELRDPYTAGHERRVGLIASAIAKEMGWDEKRCLQMEEIGMVHDIGKISIPSEILTKPTRLTHLEMEMMKGHAQAGYEILKNVPFNIPIAEIIGQHHERMDGTGYPNGLKGEEIHPEARILAVADVIESMATHRPYRAALGIDVALSEVLKGRGTIYDTEVCDAAVRLIKEKGYVLPS</sequence>
<dbReference type="Proteomes" id="UP000405075">
    <property type="component" value="Chromosome"/>
</dbReference>
<evidence type="ECO:0000313" key="5">
    <source>
        <dbReference type="Proteomes" id="UP000405075"/>
    </source>
</evidence>
<dbReference type="NCBIfam" id="TIGR00229">
    <property type="entry name" value="sensory_box"/>
    <property type="match status" value="3"/>
</dbReference>
<keyword evidence="1" id="KW-0812">Transmembrane</keyword>
<dbReference type="PANTHER" id="PTHR43155:SF2">
    <property type="entry name" value="CYCLIC DI-GMP PHOSPHODIESTERASE PA4108"/>
    <property type="match status" value="1"/>
</dbReference>
<feature type="transmembrane region" description="Helical" evidence="1">
    <location>
        <begin position="20"/>
        <end position="39"/>
    </location>
</feature>
<proteinExistence type="predicted"/>
<name>A0AAP9GSN6_9GAMM</name>
<keyword evidence="1" id="KW-1133">Transmembrane helix</keyword>
<dbReference type="InterPro" id="IPR003607">
    <property type="entry name" value="HD/PDEase_dom"/>
</dbReference>
<dbReference type="GO" id="GO:0008081">
    <property type="term" value="F:phosphoric diester hydrolase activity"/>
    <property type="evidence" value="ECO:0007669"/>
    <property type="project" value="UniProtKB-ARBA"/>
</dbReference>
<dbReference type="CDD" id="cd00077">
    <property type="entry name" value="HDc"/>
    <property type="match status" value="1"/>
</dbReference>
<dbReference type="GO" id="GO:0006355">
    <property type="term" value="P:regulation of DNA-templated transcription"/>
    <property type="evidence" value="ECO:0007669"/>
    <property type="project" value="InterPro"/>
</dbReference>
<dbReference type="Gene3D" id="3.30.450.20">
    <property type="entry name" value="PAS domain"/>
    <property type="match status" value="3"/>
</dbReference>
<dbReference type="InterPro" id="IPR033425">
    <property type="entry name" value="MASE3"/>
</dbReference>
<dbReference type="Pfam" id="PF01590">
    <property type="entry name" value="GAF"/>
    <property type="match status" value="1"/>
</dbReference>
<dbReference type="InterPro" id="IPR000014">
    <property type="entry name" value="PAS"/>
</dbReference>
<evidence type="ECO:0000256" key="1">
    <source>
        <dbReference type="SAM" id="Phobius"/>
    </source>
</evidence>
<feature type="domain" description="PAS" evidence="2">
    <location>
        <begin position="831"/>
        <end position="894"/>
    </location>
</feature>
<dbReference type="RefSeq" id="WP_154320196.1">
    <property type="nucleotide sequence ID" value="NZ_CP046045.1"/>
</dbReference>
<dbReference type="AlphaFoldDB" id="A0AAP9GSN6"/>
<dbReference type="EMBL" id="CP046045">
    <property type="protein sequence ID" value="QGM26486.1"/>
    <property type="molecule type" value="Genomic_DNA"/>
</dbReference>
<dbReference type="SUPFAM" id="SSF109604">
    <property type="entry name" value="HD-domain/PDEase-like"/>
    <property type="match status" value="1"/>
</dbReference>
<dbReference type="Gene3D" id="1.10.3210.10">
    <property type="entry name" value="Hypothetical protein af1432"/>
    <property type="match status" value="1"/>
</dbReference>
<dbReference type="Pfam" id="PF00989">
    <property type="entry name" value="PAS"/>
    <property type="match status" value="2"/>
</dbReference>
<dbReference type="Pfam" id="PF13188">
    <property type="entry name" value="PAS_8"/>
    <property type="match status" value="1"/>
</dbReference>
<dbReference type="InterPro" id="IPR013767">
    <property type="entry name" value="PAS_fold"/>
</dbReference>
<dbReference type="SUPFAM" id="SSF55785">
    <property type="entry name" value="PYP-like sensor domain (PAS domain)"/>
    <property type="match status" value="3"/>
</dbReference>
<dbReference type="Gene3D" id="3.30.450.40">
    <property type="match status" value="1"/>
</dbReference>
<dbReference type="Pfam" id="PF13487">
    <property type="entry name" value="HD_5"/>
    <property type="match status" value="1"/>
</dbReference>
<feature type="transmembrane region" description="Helical" evidence="1">
    <location>
        <begin position="148"/>
        <end position="169"/>
    </location>
</feature>
<organism evidence="4 5">
    <name type="scientific">Acinetobacter towneri</name>
    <dbReference type="NCBI Taxonomy" id="202956"/>
    <lineage>
        <taxon>Bacteria</taxon>
        <taxon>Pseudomonadati</taxon>
        <taxon>Pseudomonadota</taxon>
        <taxon>Gammaproteobacteria</taxon>
        <taxon>Moraxellales</taxon>
        <taxon>Moraxellaceae</taxon>
        <taxon>Acinetobacter</taxon>
    </lineage>
</organism>
<dbReference type="PROSITE" id="PS50112">
    <property type="entry name" value="PAS"/>
    <property type="match status" value="1"/>
</dbReference>
<gene>
    <name evidence="4" type="ORF">GJD93_01635</name>
</gene>
<dbReference type="SMART" id="SM00091">
    <property type="entry name" value="PAS"/>
    <property type="match status" value="3"/>
</dbReference>
<feature type="transmembrane region" description="Helical" evidence="1">
    <location>
        <begin position="119"/>
        <end position="136"/>
    </location>
</feature>
<evidence type="ECO:0000259" key="3">
    <source>
        <dbReference type="PROSITE" id="PS51832"/>
    </source>
</evidence>
<protein>
    <submittedName>
        <fullName evidence="4">PAS domain S-box protein</fullName>
    </submittedName>
</protein>
<dbReference type="Pfam" id="PF17159">
    <property type="entry name" value="MASE3"/>
    <property type="match status" value="1"/>
</dbReference>
<feature type="transmembrane region" description="Helical" evidence="1">
    <location>
        <begin position="77"/>
        <end position="99"/>
    </location>
</feature>
<reference evidence="5" key="1">
    <citation type="submission" date="2019-11" db="EMBL/GenBank/DDBJ databases">
        <title>Escherichia coli 1916D6.</title>
        <authorList>
            <person name="Yao H."/>
            <person name="Du X."/>
            <person name="Yu R."/>
            <person name="Li A."/>
        </authorList>
    </citation>
    <scope>NUCLEOTIDE SEQUENCE [LARGE SCALE GENOMIC DNA]</scope>
    <source>
        <strain evidence="5">19110F47</strain>
    </source>
</reference>
<dbReference type="InterPro" id="IPR035965">
    <property type="entry name" value="PAS-like_dom_sf"/>
</dbReference>
<dbReference type="InterPro" id="IPR029016">
    <property type="entry name" value="GAF-like_dom_sf"/>
</dbReference>
<dbReference type="InterPro" id="IPR037522">
    <property type="entry name" value="HD_GYP_dom"/>
</dbReference>